<evidence type="ECO:0000256" key="2">
    <source>
        <dbReference type="ARBA" id="ARBA00009035"/>
    </source>
</evidence>
<dbReference type="GO" id="GO:0003727">
    <property type="term" value="F:single-stranded RNA binding"/>
    <property type="evidence" value="ECO:0007669"/>
    <property type="project" value="TreeGrafter"/>
</dbReference>
<organism evidence="5 6">
    <name type="scientific">Gilliamella apis</name>
    <dbReference type="NCBI Taxonomy" id="1970738"/>
    <lineage>
        <taxon>Bacteria</taxon>
        <taxon>Pseudomonadati</taxon>
        <taxon>Pseudomonadota</taxon>
        <taxon>Gammaproteobacteria</taxon>
        <taxon>Orbales</taxon>
        <taxon>Orbaceae</taxon>
        <taxon>Gilliamella</taxon>
    </lineage>
</organism>
<dbReference type="GO" id="GO:0043590">
    <property type="term" value="C:bacterial nucleoid"/>
    <property type="evidence" value="ECO:0007669"/>
    <property type="project" value="TreeGrafter"/>
</dbReference>
<comment type="similarity">
    <text evidence="2 4">Belongs to the YejK family.</text>
</comment>
<dbReference type="InterPro" id="IPR007358">
    <property type="entry name" value="Nucleoid_associated_NdpA"/>
</dbReference>
<keyword evidence="3 4" id="KW-0963">Cytoplasm</keyword>
<dbReference type="Proteomes" id="UP000194968">
    <property type="component" value="Unassembled WGS sequence"/>
</dbReference>
<evidence type="ECO:0000256" key="3">
    <source>
        <dbReference type="ARBA" id="ARBA00022490"/>
    </source>
</evidence>
<accession>A0A242NUH2</accession>
<dbReference type="OrthoDB" id="9131762at2"/>
<comment type="caution">
    <text evidence="5">The sequence shown here is derived from an EMBL/GenBank/DDBJ whole genome shotgun (WGS) entry which is preliminary data.</text>
</comment>
<name>A0A242NUH2_9GAMM</name>
<sequence length="335" mass="38229">MSVQIENIVLHKLIRKSDTEIELQLRDSLLGNEQAVANLIEDINRIYNNKSKAYGLFSSESLFEQSLKELRLGNQDFLNFSQESTKQLRNELAKYPFAEGGTVVFCHYRYLAVEYLIIAVLNSCLSMLVNEELNISETQYLDIDHADIIARIDITEWETSAESKRYLTFLKGRVGRKVSDFFMDYLGASEGLDAKAQNKTLVKAVDDYCQEMQFDKQDKTSARENVYNYCQAQLQAGEEIELKNLANELPTSNENNFMEFVKNSEYDLEDTFPVDRSALRQLKKFSGSGGGLTISFNSDLLGERIKWDPQTDSLVIKGVPPNLRDQLQRNSGSNE</sequence>
<evidence type="ECO:0000313" key="5">
    <source>
        <dbReference type="EMBL" id="OTQ49607.1"/>
    </source>
</evidence>
<dbReference type="PANTHER" id="PTHR38772:SF1">
    <property type="entry name" value="NUCLEOID-ASSOCIATED PROTEIN YEJK"/>
    <property type="match status" value="1"/>
</dbReference>
<dbReference type="NCBIfam" id="NF001557">
    <property type="entry name" value="PRK00378.1"/>
    <property type="match status" value="1"/>
</dbReference>
<dbReference type="RefSeq" id="WP_086320544.1">
    <property type="nucleotide sequence ID" value="NZ_NASK01000094.1"/>
</dbReference>
<evidence type="ECO:0000313" key="6">
    <source>
        <dbReference type="Proteomes" id="UP000194968"/>
    </source>
</evidence>
<protein>
    <recommendedName>
        <fullName evidence="4">Nucleoid-associated protein B6D06_06340</fullName>
    </recommendedName>
</protein>
<dbReference type="GO" id="GO:0005737">
    <property type="term" value="C:cytoplasm"/>
    <property type="evidence" value="ECO:0007669"/>
    <property type="project" value="UniProtKB-UniRule"/>
</dbReference>
<proteinExistence type="inferred from homology"/>
<reference evidence="5 6" key="1">
    <citation type="submission" date="2017-03" db="EMBL/GenBank/DDBJ databases">
        <title>Comparative genomics of honeybee gut symbionts reveal geographically distinct and subgroup specific antibiotic resistance.</title>
        <authorList>
            <person name="Ludvigsen J."/>
            <person name="Porcellato D."/>
            <person name="Labee-Lund T.M."/>
            <person name="Amdam G.V."/>
            <person name="Rudi K."/>
        </authorList>
    </citation>
    <scope>NUCLEOTIDE SEQUENCE [LARGE SCALE GENOMIC DNA]</scope>
    <source>
        <strain evidence="5 6">A-4-12</strain>
    </source>
</reference>
<dbReference type="EMBL" id="NASK01000094">
    <property type="protein sequence ID" value="OTQ49607.1"/>
    <property type="molecule type" value="Genomic_DNA"/>
</dbReference>
<evidence type="ECO:0000256" key="4">
    <source>
        <dbReference type="HAMAP-Rule" id="MF_00730"/>
    </source>
</evidence>
<comment type="subcellular location">
    <subcellularLocation>
        <location evidence="1 4">Cytoplasm</location>
        <location evidence="1 4">Nucleoid</location>
    </subcellularLocation>
</comment>
<dbReference type="HAMAP" id="MF_00730">
    <property type="entry name" value="NdpA"/>
    <property type="match status" value="1"/>
</dbReference>
<evidence type="ECO:0000256" key="1">
    <source>
        <dbReference type="ARBA" id="ARBA00004453"/>
    </source>
</evidence>
<dbReference type="Pfam" id="PF04245">
    <property type="entry name" value="NA37"/>
    <property type="match status" value="1"/>
</dbReference>
<dbReference type="GO" id="GO:0003690">
    <property type="term" value="F:double-stranded DNA binding"/>
    <property type="evidence" value="ECO:0007669"/>
    <property type="project" value="TreeGrafter"/>
</dbReference>
<dbReference type="AlphaFoldDB" id="A0A242NUH2"/>
<gene>
    <name evidence="5" type="ORF">B6D06_06340</name>
</gene>
<dbReference type="PANTHER" id="PTHR38772">
    <property type="match status" value="1"/>
</dbReference>